<sequence>MVRLTLILSSILSSFYTARTSSEQDTVLLYQKALPILNQLQTWYSEMPASLQMNITYQRKLCFHGYLHFSYYGVMMTLLRRLIRSTALPPRCPDDQILAEIRQLALQTSQGAINFVVNLRPDQLESFWYFTSPYLYALLGSFTTLLLVTSLSSQERNFWQETLNSYLWNLRTVSKSSEPMRYAVNRLEGAILRGLEHALAVNLNDSGDDEVSPLMVHGPTEAFEYTDFGDWDLVAGVNGSFDFLTAFDLDSQYLGEL</sequence>
<accession>A0A9W8SDH0</accession>
<organism evidence="3 4">
    <name type="scientific">Fusarium torreyae</name>
    <dbReference type="NCBI Taxonomy" id="1237075"/>
    <lineage>
        <taxon>Eukaryota</taxon>
        <taxon>Fungi</taxon>
        <taxon>Dikarya</taxon>
        <taxon>Ascomycota</taxon>
        <taxon>Pezizomycotina</taxon>
        <taxon>Sordariomycetes</taxon>
        <taxon>Hypocreomycetidae</taxon>
        <taxon>Hypocreales</taxon>
        <taxon>Nectriaceae</taxon>
        <taxon>Fusarium</taxon>
    </lineage>
</organism>
<dbReference type="Proteomes" id="UP001152049">
    <property type="component" value="Unassembled WGS sequence"/>
</dbReference>
<keyword evidence="4" id="KW-1185">Reference proteome</keyword>
<evidence type="ECO:0000313" key="4">
    <source>
        <dbReference type="Proteomes" id="UP001152049"/>
    </source>
</evidence>
<protein>
    <recommendedName>
        <fullName evidence="5">Transcription factor domain-containing protein</fullName>
    </recommendedName>
</protein>
<feature type="chain" id="PRO_5040732675" description="Transcription factor domain-containing protein" evidence="2">
    <location>
        <begin position="23"/>
        <end position="257"/>
    </location>
</feature>
<dbReference type="OrthoDB" id="5102212at2759"/>
<keyword evidence="1" id="KW-0539">Nucleus</keyword>
<proteinExistence type="predicted"/>
<dbReference type="EMBL" id="JAOQAZ010000002">
    <property type="protein sequence ID" value="KAJ4269859.1"/>
    <property type="molecule type" value="Genomic_DNA"/>
</dbReference>
<feature type="signal peptide" evidence="2">
    <location>
        <begin position="1"/>
        <end position="22"/>
    </location>
</feature>
<evidence type="ECO:0000256" key="2">
    <source>
        <dbReference type="SAM" id="SignalP"/>
    </source>
</evidence>
<evidence type="ECO:0000256" key="1">
    <source>
        <dbReference type="ARBA" id="ARBA00023242"/>
    </source>
</evidence>
<evidence type="ECO:0008006" key="5">
    <source>
        <dbReference type="Google" id="ProtNLM"/>
    </source>
</evidence>
<dbReference type="CDD" id="cd12148">
    <property type="entry name" value="fungal_TF_MHR"/>
    <property type="match status" value="1"/>
</dbReference>
<evidence type="ECO:0000313" key="3">
    <source>
        <dbReference type="EMBL" id="KAJ4269859.1"/>
    </source>
</evidence>
<keyword evidence="2" id="KW-0732">Signal</keyword>
<dbReference type="PANTHER" id="PTHR31668">
    <property type="entry name" value="GLUCOSE TRANSPORT TRANSCRIPTION REGULATOR RGT1-RELATED-RELATED"/>
    <property type="match status" value="1"/>
</dbReference>
<name>A0A9W8SDH0_9HYPO</name>
<comment type="caution">
    <text evidence="3">The sequence shown here is derived from an EMBL/GenBank/DDBJ whole genome shotgun (WGS) entry which is preliminary data.</text>
</comment>
<dbReference type="AlphaFoldDB" id="A0A9W8SDH0"/>
<dbReference type="PANTHER" id="PTHR31668:SF4">
    <property type="entry name" value="TRANSCRIPTIONAL ACTIVATOR PROTEIN DAL81"/>
    <property type="match status" value="1"/>
</dbReference>
<gene>
    <name evidence="3" type="ORF">NW762_001528</name>
</gene>
<reference evidence="3" key="1">
    <citation type="submission" date="2022-09" db="EMBL/GenBank/DDBJ databases">
        <title>Fusarium specimens isolated from Avocado Roots.</title>
        <authorList>
            <person name="Stajich J."/>
            <person name="Roper C."/>
            <person name="Heimlech-Rivalta G."/>
        </authorList>
    </citation>
    <scope>NUCLEOTIDE SEQUENCE</scope>
    <source>
        <strain evidence="3">CF00136</strain>
    </source>
</reference>
<dbReference type="GO" id="GO:0005634">
    <property type="term" value="C:nucleus"/>
    <property type="evidence" value="ECO:0007669"/>
    <property type="project" value="TreeGrafter"/>
</dbReference>
<dbReference type="GO" id="GO:0001080">
    <property type="term" value="P:nitrogen catabolite activation of transcription from RNA polymerase II promoter"/>
    <property type="evidence" value="ECO:0007669"/>
    <property type="project" value="TreeGrafter"/>
</dbReference>
<dbReference type="InterPro" id="IPR050797">
    <property type="entry name" value="Carb_Metab_Trans_Reg"/>
</dbReference>